<evidence type="ECO:0000313" key="2">
    <source>
        <dbReference type="Proteomes" id="UP000004263"/>
    </source>
</evidence>
<dbReference type="OrthoDB" id="9779968at2"/>
<keyword evidence="1" id="KW-0251">Elongation factor</keyword>
<keyword evidence="1" id="KW-0648">Protein biosynthesis</keyword>
<dbReference type="InterPro" id="IPR010869">
    <property type="entry name" value="DUF1501"/>
</dbReference>
<keyword evidence="2" id="KW-1185">Reference proteome</keyword>
<proteinExistence type="predicted"/>
<dbReference type="EMBL" id="AAQH01000012">
    <property type="protein sequence ID" value="EAT11920.1"/>
    <property type="molecule type" value="Genomic_DNA"/>
</dbReference>
<sequence>MKRREFLQYASAIAGSRVLPVGFGMSALAERAYAASPNYGNVSVTAPTVMPQVINVFMYGGASELAGNLSNIADINTNSVNDYSAGSAFGSSFLDTMVEDAANGQITANEFWRDAGGIHMEDMLAAGDMSVYRTIYKQKSPTRSHRESIFMSHKGTLDIENSPGIGSRLALMMLSNQNAYAGARLADGSSIISLDTMTLPFVSFEGDSQTFAQDPDNKIPLYLRGLTMDNSFNNPYTRSLGYPSDGSIDTIDSLLSRRLSQLDRNKYSKAFDGFDKREEMEGRMENLSDLLNGSDANGNQSSAQQLGITYPNTSFAREIEAAVTLAIHNPETLYIAVGTPGLGGWDDHNNGIDRYADRMNDLMEAIKAGMAHINASNGVDTIRGGTRNRTDNIVINVFGDFGRLVNLNNSGGWDHANNQNLYTFGGAGVRPPAEASALGSVIGTTHREGRTKTNNQYTVPDSDSPTWEPMSIAASIYGYFGASNPEILTADPTYNPSGDQTLASKLSS</sequence>
<accession>Q1N0V4</accession>
<organism evidence="1 2">
    <name type="scientific">Bermanella marisrubri</name>
    <dbReference type="NCBI Taxonomy" id="207949"/>
    <lineage>
        <taxon>Bacteria</taxon>
        <taxon>Pseudomonadati</taxon>
        <taxon>Pseudomonadota</taxon>
        <taxon>Gammaproteobacteria</taxon>
        <taxon>Oceanospirillales</taxon>
        <taxon>Oceanospirillaceae</taxon>
        <taxon>Bermanella</taxon>
    </lineage>
</organism>
<dbReference type="HOGENOM" id="CLU_590416_0_0_6"/>
<dbReference type="RefSeq" id="WP_007017859.1">
    <property type="nucleotide sequence ID" value="NZ_CH724115.1"/>
</dbReference>
<dbReference type="GO" id="GO:0003746">
    <property type="term" value="F:translation elongation factor activity"/>
    <property type="evidence" value="ECO:0007669"/>
    <property type="project" value="UniProtKB-KW"/>
</dbReference>
<reference evidence="1 2" key="1">
    <citation type="submission" date="2006-03" db="EMBL/GenBank/DDBJ databases">
        <authorList>
            <person name="Pinhassi J."/>
            <person name="Pedros-Alio C."/>
            <person name="Ferriera S."/>
            <person name="Johnson J."/>
            <person name="Kravitz S."/>
            <person name="Halpern A."/>
            <person name="Remington K."/>
            <person name="Beeson K."/>
            <person name="Tran B."/>
            <person name="Rogers Y.-H."/>
            <person name="Friedman R."/>
            <person name="Venter J.C."/>
        </authorList>
    </citation>
    <scope>NUCLEOTIDE SEQUENCE [LARGE SCALE GENOMIC DNA]</scope>
    <source>
        <strain evidence="1 2">RED65</strain>
    </source>
</reference>
<comment type="caution">
    <text evidence="1">The sequence shown here is derived from an EMBL/GenBank/DDBJ whole genome shotgun (WGS) entry which is preliminary data.</text>
</comment>
<gene>
    <name evidence="1" type="ORF">RED65_14202</name>
</gene>
<protein>
    <submittedName>
        <fullName evidence="1">Elongation factor EF-2</fullName>
    </submittedName>
</protein>
<name>Q1N0V4_9GAMM</name>
<dbReference type="Proteomes" id="UP000004263">
    <property type="component" value="Unassembled WGS sequence"/>
</dbReference>
<dbReference type="Pfam" id="PF07394">
    <property type="entry name" value="DUF1501"/>
    <property type="match status" value="1"/>
</dbReference>
<evidence type="ECO:0000313" key="1">
    <source>
        <dbReference type="EMBL" id="EAT11920.1"/>
    </source>
</evidence>
<dbReference type="AlphaFoldDB" id="Q1N0V4"/>